<proteinExistence type="predicted"/>
<organism evidence="2">
    <name type="scientific">Oikopleura dioica</name>
    <name type="common">Tunicate</name>
    <dbReference type="NCBI Taxonomy" id="34765"/>
    <lineage>
        <taxon>Eukaryota</taxon>
        <taxon>Metazoa</taxon>
        <taxon>Chordata</taxon>
        <taxon>Tunicata</taxon>
        <taxon>Appendicularia</taxon>
        <taxon>Copelata</taxon>
        <taxon>Oikopleuridae</taxon>
        <taxon>Oikopleura</taxon>
    </lineage>
</organism>
<name>E4YUL9_OIKDI</name>
<reference evidence="2" key="1">
    <citation type="journal article" date="2010" name="Science">
        <title>Plasticity of animal genome architecture unmasked by rapid evolution of a pelagic tunicate.</title>
        <authorList>
            <person name="Denoeud F."/>
            <person name="Henriet S."/>
            <person name="Mungpakdee S."/>
            <person name="Aury J.M."/>
            <person name="Da Silva C."/>
            <person name="Brinkmann H."/>
            <person name="Mikhaleva J."/>
            <person name="Olsen L.C."/>
            <person name="Jubin C."/>
            <person name="Canestro C."/>
            <person name="Bouquet J.M."/>
            <person name="Danks G."/>
            <person name="Poulain J."/>
            <person name="Campsteijn C."/>
            <person name="Adamski M."/>
            <person name="Cross I."/>
            <person name="Yadetie F."/>
            <person name="Muffato M."/>
            <person name="Louis A."/>
            <person name="Butcher S."/>
            <person name="Tsagkogeorga G."/>
            <person name="Konrad A."/>
            <person name="Singh S."/>
            <person name="Jensen M.F."/>
            <person name="Cong E.H."/>
            <person name="Eikeseth-Otteraa H."/>
            <person name="Noel B."/>
            <person name="Anthouard V."/>
            <person name="Porcel B.M."/>
            <person name="Kachouri-Lafond R."/>
            <person name="Nishino A."/>
            <person name="Ugolini M."/>
            <person name="Chourrout P."/>
            <person name="Nishida H."/>
            <person name="Aasland R."/>
            <person name="Huzurbazar S."/>
            <person name="Westhof E."/>
            <person name="Delsuc F."/>
            <person name="Lehrach H."/>
            <person name="Reinhardt R."/>
            <person name="Weissenbach J."/>
            <person name="Roy S.W."/>
            <person name="Artiguenave F."/>
            <person name="Postlethwait J.H."/>
            <person name="Manak J.R."/>
            <person name="Thompson E.M."/>
            <person name="Jaillon O."/>
            <person name="Du Pasquier L."/>
            <person name="Boudinot P."/>
            <person name="Liberles D.A."/>
            <person name="Volff J.N."/>
            <person name="Philippe H."/>
            <person name="Lenhard B."/>
            <person name="Roest Crollius H."/>
            <person name="Wincker P."/>
            <person name="Chourrout D."/>
        </authorList>
    </citation>
    <scope>NUCLEOTIDE SEQUENCE [LARGE SCALE GENOMIC DNA]</scope>
</reference>
<dbReference type="AlphaFoldDB" id="E4YUL9"/>
<evidence type="ECO:0000313" key="2">
    <source>
        <dbReference type="EMBL" id="CBY39158.1"/>
    </source>
</evidence>
<accession>E4YUL9</accession>
<feature type="region of interest" description="Disordered" evidence="1">
    <location>
        <begin position="82"/>
        <end position="107"/>
    </location>
</feature>
<feature type="region of interest" description="Disordered" evidence="1">
    <location>
        <begin position="164"/>
        <end position="184"/>
    </location>
</feature>
<evidence type="ECO:0000256" key="1">
    <source>
        <dbReference type="SAM" id="MobiDB-lite"/>
    </source>
</evidence>
<dbReference type="Proteomes" id="UP000011014">
    <property type="component" value="Unassembled WGS sequence"/>
</dbReference>
<dbReference type="EMBL" id="FN655445">
    <property type="protein sequence ID" value="CBY39158.1"/>
    <property type="molecule type" value="Genomic_DNA"/>
</dbReference>
<feature type="compositionally biased region" description="Basic and acidic residues" evidence="1">
    <location>
        <begin position="175"/>
        <end position="184"/>
    </location>
</feature>
<protein>
    <submittedName>
        <fullName evidence="2">Uncharacterized protein</fullName>
    </submittedName>
</protein>
<sequence length="184" mass="20835">MNISPKILDRTSLTHINKNTGQGTSRTGITYGNGNIPGGTWESQMERFDLDDGIKRFLTPLALGEGSEREFRIFSKDIQKKSRIQQSRATKSDCRRKKKKSSQSNLRKNAELLESSSGAVILAPKKINTLGSTLESELSSQKNTSRPRLMLLDLPKEFYYTEKKRTKKRLSQKNLMKENKKAGP</sequence>
<gene>
    <name evidence="2" type="ORF">GSOID_T00019706001</name>
</gene>